<dbReference type="GO" id="GO:1901678">
    <property type="term" value="P:iron coordination entity transport"/>
    <property type="evidence" value="ECO:0007669"/>
    <property type="project" value="UniProtKB-ARBA"/>
</dbReference>
<evidence type="ECO:0000256" key="1">
    <source>
        <dbReference type="ARBA" id="ARBA00004193"/>
    </source>
</evidence>
<dbReference type="AlphaFoldDB" id="A0A268S2G0"/>
<dbReference type="PROSITE" id="PS50983">
    <property type="entry name" value="FE_B12_PBP"/>
    <property type="match status" value="1"/>
</dbReference>
<dbReference type="Proteomes" id="UP000216133">
    <property type="component" value="Unassembled WGS sequence"/>
</dbReference>
<evidence type="ECO:0000256" key="3">
    <source>
        <dbReference type="ARBA" id="ARBA00022448"/>
    </source>
</evidence>
<dbReference type="Pfam" id="PF01497">
    <property type="entry name" value="Peripla_BP_2"/>
    <property type="match status" value="1"/>
</dbReference>
<name>A0A268S2G0_SHOCL</name>
<gene>
    <name evidence="7" type="ORF">CHH61_07395</name>
</gene>
<evidence type="ECO:0000313" key="7">
    <source>
        <dbReference type="EMBL" id="PAF26684.1"/>
    </source>
</evidence>
<sequence length="325" mass="35628">MKVPVIFSSFLATVLLLGGCGNTSSNEGEGPNDNQNGATASGEMRTFTAPNGEEVSIPENPERIVTDFYAGEFLAVGANVVGAGSWSFSNPFIEEELKNIKDVGDPVNTEEVLELEPDLIVVMDEEQYETLSQIAPTVVIPYNTAKNVEESLQLFGELANAEAEAAQFLDSFNEEAEAARARVEEVVEDDATFGIYELTDKGDFWVFNDNAGRGGQVIYNALGLKAPDSIDEEVIKTGEMKQLSTEVIPDYAADYMFITDYHPEGGSKLPEMESSPIWQGLEAVKNNRVFINDFDTFYPYDPISVRGQIDLIADMIVERAENNGK</sequence>
<accession>A0A268S2G0</accession>
<evidence type="ECO:0000259" key="6">
    <source>
        <dbReference type="PROSITE" id="PS50983"/>
    </source>
</evidence>
<evidence type="ECO:0000256" key="4">
    <source>
        <dbReference type="ARBA" id="ARBA00022729"/>
    </source>
</evidence>
<keyword evidence="4" id="KW-0732">Signal</keyword>
<dbReference type="SUPFAM" id="SSF53807">
    <property type="entry name" value="Helical backbone' metal receptor"/>
    <property type="match status" value="1"/>
</dbReference>
<keyword evidence="3" id="KW-0813">Transport</keyword>
<feature type="region of interest" description="Disordered" evidence="5">
    <location>
        <begin position="23"/>
        <end position="44"/>
    </location>
</feature>
<dbReference type="InterPro" id="IPR002491">
    <property type="entry name" value="ABC_transptr_periplasmic_BD"/>
</dbReference>
<protein>
    <submittedName>
        <fullName evidence="7">Iron(3+)-hydroxamate-binding protein yxeB</fullName>
    </submittedName>
</protein>
<dbReference type="CDD" id="cd01138">
    <property type="entry name" value="FeuA"/>
    <property type="match status" value="1"/>
</dbReference>
<dbReference type="InterPro" id="IPR051313">
    <property type="entry name" value="Bact_iron-sidero_bind"/>
</dbReference>
<feature type="compositionally biased region" description="Polar residues" evidence="5">
    <location>
        <begin position="23"/>
        <end position="39"/>
    </location>
</feature>
<evidence type="ECO:0000313" key="8">
    <source>
        <dbReference type="Proteomes" id="UP000216133"/>
    </source>
</evidence>
<dbReference type="RefSeq" id="WP_095238316.1">
    <property type="nucleotide sequence ID" value="NZ_JAHHYG010000011.1"/>
</dbReference>
<comment type="subcellular location">
    <subcellularLocation>
        <location evidence="1">Cell membrane</location>
        <topology evidence="1">Lipid-anchor</topology>
    </subcellularLocation>
</comment>
<dbReference type="GO" id="GO:0005886">
    <property type="term" value="C:plasma membrane"/>
    <property type="evidence" value="ECO:0007669"/>
    <property type="project" value="UniProtKB-SubCell"/>
</dbReference>
<dbReference type="PROSITE" id="PS51257">
    <property type="entry name" value="PROKAR_LIPOPROTEIN"/>
    <property type="match status" value="1"/>
</dbReference>
<dbReference type="PANTHER" id="PTHR30532">
    <property type="entry name" value="IRON III DICITRATE-BINDING PERIPLASMIC PROTEIN"/>
    <property type="match status" value="1"/>
</dbReference>
<feature type="domain" description="Fe/B12 periplasmic-binding" evidence="6">
    <location>
        <begin position="63"/>
        <end position="320"/>
    </location>
</feature>
<organism evidence="7 8">
    <name type="scientific">Shouchella clausii</name>
    <name type="common">Alkalihalobacillus clausii</name>
    <dbReference type="NCBI Taxonomy" id="79880"/>
    <lineage>
        <taxon>Bacteria</taxon>
        <taxon>Bacillati</taxon>
        <taxon>Bacillota</taxon>
        <taxon>Bacilli</taxon>
        <taxon>Bacillales</taxon>
        <taxon>Bacillaceae</taxon>
        <taxon>Shouchella</taxon>
    </lineage>
</organism>
<dbReference type="Gene3D" id="3.40.50.1980">
    <property type="entry name" value="Nitrogenase molybdenum iron protein domain"/>
    <property type="match status" value="2"/>
</dbReference>
<evidence type="ECO:0000256" key="5">
    <source>
        <dbReference type="SAM" id="MobiDB-lite"/>
    </source>
</evidence>
<proteinExistence type="inferred from homology"/>
<comment type="caution">
    <text evidence="7">The sequence shown here is derived from an EMBL/GenBank/DDBJ whole genome shotgun (WGS) entry which is preliminary data.</text>
</comment>
<dbReference type="GO" id="GO:0030288">
    <property type="term" value="C:outer membrane-bounded periplasmic space"/>
    <property type="evidence" value="ECO:0007669"/>
    <property type="project" value="TreeGrafter"/>
</dbReference>
<comment type="similarity">
    <text evidence="2">Belongs to the bacterial solute-binding protein 8 family.</text>
</comment>
<dbReference type="EMBL" id="NPBS01000032">
    <property type="protein sequence ID" value="PAF26684.1"/>
    <property type="molecule type" value="Genomic_DNA"/>
</dbReference>
<evidence type="ECO:0000256" key="2">
    <source>
        <dbReference type="ARBA" id="ARBA00008814"/>
    </source>
</evidence>
<dbReference type="PANTHER" id="PTHR30532:SF26">
    <property type="entry name" value="IRON(3+)-HYDROXAMATE-BINDING PROTEIN FHUD"/>
    <property type="match status" value="1"/>
</dbReference>
<reference evidence="7 8" key="1">
    <citation type="submission" date="2017-07" db="EMBL/GenBank/DDBJ databases">
        <title>Isolation and whole genome analysis of endospore-forming bacteria from heroin.</title>
        <authorList>
            <person name="Kalinowski J."/>
            <person name="Ahrens B."/>
            <person name="Al-Dilaimi A."/>
            <person name="Winkler A."/>
            <person name="Wibberg D."/>
            <person name="Schleenbecker U."/>
            <person name="Ruckert C."/>
            <person name="Wolfel R."/>
            <person name="Grass G."/>
        </authorList>
    </citation>
    <scope>NUCLEOTIDE SEQUENCE [LARGE SCALE GENOMIC DNA]</scope>
    <source>
        <strain evidence="7 8">7523-2</strain>
    </source>
</reference>